<name>A0A1I6D8G0_9FIRM</name>
<dbReference type="EMBL" id="FOYM01000007">
    <property type="protein sequence ID" value="SFR01745.1"/>
    <property type="molecule type" value="Genomic_DNA"/>
</dbReference>
<evidence type="ECO:0000313" key="1">
    <source>
        <dbReference type="EMBL" id="SFR01745.1"/>
    </source>
</evidence>
<keyword evidence="2" id="KW-1185">Reference proteome</keyword>
<reference evidence="2" key="1">
    <citation type="submission" date="2016-10" db="EMBL/GenBank/DDBJ databases">
        <authorList>
            <person name="Varghese N."/>
            <person name="Submissions S."/>
        </authorList>
    </citation>
    <scope>NUCLEOTIDE SEQUENCE [LARGE SCALE GENOMIC DNA]</scope>
    <source>
        <strain evidence="2">DSM 3669</strain>
    </source>
</reference>
<evidence type="ECO:0008006" key="3">
    <source>
        <dbReference type="Google" id="ProtNLM"/>
    </source>
</evidence>
<accession>A0A1I6D8G0</accession>
<dbReference type="AlphaFoldDB" id="A0A1I6D8G0"/>
<sequence>MLFWRKKKMNLPAKREQTDFTMEIKVIITEHARKRLRDFRQDKITTADIITAANSIPGRIPTATRFRGFFAKSGRMFDIVAKDIEVGRLVITIIGK</sequence>
<dbReference type="Proteomes" id="UP000199584">
    <property type="component" value="Unassembled WGS sequence"/>
</dbReference>
<organism evidence="1 2">
    <name type="scientific">Desulfoscipio geothermicus DSM 3669</name>
    <dbReference type="NCBI Taxonomy" id="1121426"/>
    <lineage>
        <taxon>Bacteria</taxon>
        <taxon>Bacillati</taxon>
        <taxon>Bacillota</taxon>
        <taxon>Clostridia</taxon>
        <taxon>Eubacteriales</taxon>
        <taxon>Desulfallaceae</taxon>
        <taxon>Desulfoscipio</taxon>
    </lineage>
</organism>
<dbReference type="STRING" id="39060.SAMN05660706_10751"/>
<protein>
    <recommendedName>
        <fullName evidence="3">mRNA interferase RelE/StbE</fullName>
    </recommendedName>
</protein>
<gene>
    <name evidence="1" type="ORF">SAMN05660706_10751</name>
</gene>
<proteinExistence type="predicted"/>
<evidence type="ECO:0000313" key="2">
    <source>
        <dbReference type="Proteomes" id="UP000199584"/>
    </source>
</evidence>